<dbReference type="AlphaFoldDB" id="A0A1S1RD18"/>
<evidence type="ECO:0000313" key="1">
    <source>
        <dbReference type="EMBL" id="OHV43112.1"/>
    </source>
</evidence>
<dbReference type="Pfam" id="PF19707">
    <property type="entry name" value="DUF6204"/>
    <property type="match status" value="1"/>
</dbReference>
<reference evidence="2" key="1">
    <citation type="submission" date="2016-07" db="EMBL/GenBank/DDBJ databases">
        <title>Frankia sp. NRRL B-16219 Genome sequencing.</title>
        <authorList>
            <person name="Ghodhbane-Gtari F."/>
            <person name="Swanson E."/>
            <person name="Gueddou A."/>
            <person name="Louati M."/>
            <person name="Nouioui I."/>
            <person name="Hezbri K."/>
            <person name="Abebe-Akele F."/>
            <person name="Simpson S."/>
            <person name="Morris K."/>
            <person name="Thomas K."/>
            <person name="Gtari M."/>
            <person name="Tisa L.S."/>
        </authorList>
    </citation>
    <scope>NUCLEOTIDE SEQUENCE [LARGE SCALE GENOMIC DNA]</scope>
    <source>
        <strain evidence="2">NRRL B-16219</strain>
    </source>
</reference>
<accession>A0A1S1RD18</accession>
<organism evidence="1 2">
    <name type="scientific">Parafrankia soli</name>
    <dbReference type="NCBI Taxonomy" id="2599596"/>
    <lineage>
        <taxon>Bacteria</taxon>
        <taxon>Bacillati</taxon>
        <taxon>Actinomycetota</taxon>
        <taxon>Actinomycetes</taxon>
        <taxon>Frankiales</taxon>
        <taxon>Frankiaceae</taxon>
        <taxon>Parafrankia</taxon>
    </lineage>
</organism>
<dbReference type="OrthoDB" id="4803789at2"/>
<comment type="caution">
    <text evidence="1">The sequence shown here is derived from an EMBL/GenBank/DDBJ whole genome shotgun (WGS) entry which is preliminary data.</text>
</comment>
<evidence type="ECO:0000313" key="2">
    <source>
        <dbReference type="Proteomes" id="UP000179769"/>
    </source>
</evidence>
<protein>
    <submittedName>
        <fullName evidence="1">Uncharacterized protein</fullName>
    </submittedName>
</protein>
<dbReference type="Proteomes" id="UP000179769">
    <property type="component" value="Unassembled WGS sequence"/>
</dbReference>
<dbReference type="EMBL" id="MAXA01000036">
    <property type="protein sequence ID" value="OHV43112.1"/>
    <property type="molecule type" value="Genomic_DNA"/>
</dbReference>
<dbReference type="InterPro" id="IPR045778">
    <property type="entry name" value="DUF6204"/>
</dbReference>
<keyword evidence="2" id="KW-1185">Reference proteome</keyword>
<sequence length="61" mass="6823">MRAPCARRLRAQSRTVCSEEAARAWLGERGYGYKHLWSTAEDLSQTSLGKRQRRAAAGQGD</sequence>
<proteinExistence type="predicted"/>
<gene>
    <name evidence="1" type="ORF">BBK14_10820</name>
</gene>
<name>A0A1S1RD18_9ACTN</name>